<feature type="transmembrane region" description="Helical" evidence="9">
    <location>
        <begin position="17"/>
        <end position="37"/>
    </location>
</feature>
<evidence type="ECO:0000259" key="10">
    <source>
        <dbReference type="Pfam" id="PF13813"/>
    </source>
</evidence>
<feature type="transmembrane region" description="Helical" evidence="9">
    <location>
        <begin position="93"/>
        <end position="114"/>
    </location>
</feature>
<sequence>MYINVDQMIEGEINNFIMVWSVATILFCYSYTIGKLIPKELEQPFNKPYLSTSVQDFWGRRWNIMVTRILHPTVYKPMVNASSHFIGRKWAPLPAVVATFTVSGLMHELIFYYIKREKKDTWEAWEPCWDSMCFFFIHGVCLALQIAYKKVFEPKRELLPRVVSCILTMVFVVSTGICLFVPALVRCGVFEKARTESIVFVQFVKNIYVQRGHSLHEG</sequence>
<feature type="transmembrane region" description="Helical" evidence="9">
    <location>
        <begin position="129"/>
        <end position="148"/>
    </location>
</feature>
<comment type="subcellular location">
    <subcellularLocation>
        <location evidence="1">Membrane</location>
        <topology evidence="1">Multi-pass membrane protein</topology>
    </subcellularLocation>
</comment>
<keyword evidence="5 9" id="KW-1133">Transmembrane helix</keyword>
<evidence type="ECO:0000313" key="13">
    <source>
        <dbReference type="Proteomes" id="UP000002051"/>
    </source>
</evidence>
<name>A0A072USL8_MEDTR</name>
<evidence type="ECO:0000256" key="2">
    <source>
        <dbReference type="ARBA" id="ARBA00007282"/>
    </source>
</evidence>
<dbReference type="eggNOG" id="ENOG502QW01">
    <property type="taxonomic scope" value="Eukaryota"/>
</dbReference>
<reference evidence="12" key="3">
    <citation type="submission" date="2015-04" db="UniProtKB">
        <authorList>
            <consortium name="EnsemblPlants"/>
        </authorList>
    </citation>
    <scope>IDENTIFICATION</scope>
    <source>
        <strain evidence="12">cv. Jemalong A17</strain>
    </source>
</reference>
<evidence type="ECO:0000256" key="6">
    <source>
        <dbReference type="ARBA" id="ARBA00023098"/>
    </source>
</evidence>
<evidence type="ECO:0000256" key="1">
    <source>
        <dbReference type="ARBA" id="ARBA00004141"/>
    </source>
</evidence>
<keyword evidence="7 9" id="KW-0472">Membrane</keyword>
<evidence type="ECO:0000256" key="3">
    <source>
        <dbReference type="ARBA" id="ARBA00022679"/>
    </source>
</evidence>
<dbReference type="PANTHER" id="PTHR31595:SF38">
    <property type="entry name" value="MBOAT (MEMBRANE BOUND O-ACYL TRANSFERASE) FAMILY PROTEIN"/>
    <property type="match status" value="1"/>
</dbReference>
<evidence type="ECO:0000256" key="7">
    <source>
        <dbReference type="ARBA" id="ARBA00023136"/>
    </source>
</evidence>
<evidence type="ECO:0000256" key="8">
    <source>
        <dbReference type="ARBA" id="ARBA00023315"/>
    </source>
</evidence>
<feature type="transmembrane region" description="Helical" evidence="9">
    <location>
        <begin position="160"/>
        <end position="185"/>
    </location>
</feature>
<feature type="domain" description="Wax synthase" evidence="10">
    <location>
        <begin position="44"/>
        <end position="136"/>
    </location>
</feature>
<comment type="similarity">
    <text evidence="2">Belongs to the wax synthase family.</text>
</comment>
<dbReference type="HOGENOM" id="CLU_101979_0_0_1"/>
<evidence type="ECO:0000256" key="9">
    <source>
        <dbReference type="SAM" id="Phobius"/>
    </source>
</evidence>
<evidence type="ECO:0000256" key="4">
    <source>
        <dbReference type="ARBA" id="ARBA00022692"/>
    </source>
</evidence>
<dbReference type="GO" id="GO:0008374">
    <property type="term" value="F:O-acyltransferase activity"/>
    <property type="evidence" value="ECO:0007669"/>
    <property type="project" value="InterPro"/>
</dbReference>
<dbReference type="PANTHER" id="PTHR31595">
    <property type="entry name" value="LONG-CHAIN-ALCOHOL O-FATTY-ACYLTRANSFERASE 3-RELATED"/>
    <property type="match status" value="1"/>
</dbReference>
<accession>A0A072USL8</accession>
<dbReference type="InterPro" id="IPR044851">
    <property type="entry name" value="Wax_synthase"/>
</dbReference>
<reference evidence="11 13" key="1">
    <citation type="journal article" date="2011" name="Nature">
        <title>The Medicago genome provides insight into the evolution of rhizobial symbioses.</title>
        <authorList>
            <person name="Young N.D."/>
            <person name="Debelle F."/>
            <person name="Oldroyd G.E."/>
            <person name="Geurts R."/>
            <person name="Cannon S.B."/>
            <person name="Udvardi M.K."/>
            <person name="Benedito V.A."/>
            <person name="Mayer K.F."/>
            <person name="Gouzy J."/>
            <person name="Schoof H."/>
            <person name="Van de Peer Y."/>
            <person name="Proost S."/>
            <person name="Cook D.R."/>
            <person name="Meyers B.C."/>
            <person name="Spannagl M."/>
            <person name="Cheung F."/>
            <person name="De Mita S."/>
            <person name="Krishnakumar V."/>
            <person name="Gundlach H."/>
            <person name="Zhou S."/>
            <person name="Mudge J."/>
            <person name="Bharti A.K."/>
            <person name="Murray J.D."/>
            <person name="Naoumkina M.A."/>
            <person name="Rosen B."/>
            <person name="Silverstein K.A."/>
            <person name="Tang H."/>
            <person name="Rombauts S."/>
            <person name="Zhao P.X."/>
            <person name="Zhou P."/>
            <person name="Barbe V."/>
            <person name="Bardou P."/>
            <person name="Bechner M."/>
            <person name="Bellec A."/>
            <person name="Berger A."/>
            <person name="Berges H."/>
            <person name="Bidwell S."/>
            <person name="Bisseling T."/>
            <person name="Choisne N."/>
            <person name="Couloux A."/>
            <person name="Denny R."/>
            <person name="Deshpande S."/>
            <person name="Dai X."/>
            <person name="Doyle J.J."/>
            <person name="Dudez A.M."/>
            <person name="Farmer A.D."/>
            <person name="Fouteau S."/>
            <person name="Franken C."/>
            <person name="Gibelin C."/>
            <person name="Gish J."/>
            <person name="Goldstein S."/>
            <person name="Gonzalez A.J."/>
            <person name="Green P.J."/>
            <person name="Hallab A."/>
            <person name="Hartog M."/>
            <person name="Hua A."/>
            <person name="Humphray S.J."/>
            <person name="Jeong D.H."/>
            <person name="Jing Y."/>
            <person name="Jocker A."/>
            <person name="Kenton S.M."/>
            <person name="Kim D.J."/>
            <person name="Klee K."/>
            <person name="Lai H."/>
            <person name="Lang C."/>
            <person name="Lin S."/>
            <person name="Macmil S.L."/>
            <person name="Magdelenat G."/>
            <person name="Matthews L."/>
            <person name="McCorrison J."/>
            <person name="Monaghan E.L."/>
            <person name="Mun J.H."/>
            <person name="Najar F.Z."/>
            <person name="Nicholson C."/>
            <person name="Noirot C."/>
            <person name="O'Bleness M."/>
            <person name="Paule C.R."/>
            <person name="Poulain J."/>
            <person name="Prion F."/>
            <person name="Qin B."/>
            <person name="Qu C."/>
            <person name="Retzel E.F."/>
            <person name="Riddle C."/>
            <person name="Sallet E."/>
            <person name="Samain S."/>
            <person name="Samson N."/>
            <person name="Sanders I."/>
            <person name="Saurat O."/>
            <person name="Scarpelli C."/>
            <person name="Schiex T."/>
            <person name="Segurens B."/>
            <person name="Severin A.J."/>
            <person name="Sherrier D.J."/>
            <person name="Shi R."/>
            <person name="Sims S."/>
            <person name="Singer S.R."/>
            <person name="Sinharoy S."/>
            <person name="Sterck L."/>
            <person name="Viollet A."/>
            <person name="Wang B.B."/>
            <person name="Wang K."/>
            <person name="Wang M."/>
            <person name="Wang X."/>
            <person name="Warfsmann J."/>
            <person name="Weissenbach J."/>
            <person name="White D.D."/>
            <person name="White J.D."/>
            <person name="Wiley G.B."/>
            <person name="Wincker P."/>
            <person name="Xing Y."/>
            <person name="Yang L."/>
            <person name="Yao Z."/>
            <person name="Ying F."/>
            <person name="Zhai J."/>
            <person name="Zhou L."/>
            <person name="Zuber A."/>
            <person name="Denarie J."/>
            <person name="Dixon R.A."/>
            <person name="May G.D."/>
            <person name="Schwartz D.C."/>
            <person name="Rogers J."/>
            <person name="Quetier F."/>
            <person name="Town C.D."/>
            <person name="Roe B.A."/>
        </authorList>
    </citation>
    <scope>NUCLEOTIDE SEQUENCE [LARGE SCALE GENOMIC DNA]</scope>
    <source>
        <strain evidence="11">A17</strain>
        <strain evidence="12 13">cv. Jemalong A17</strain>
    </source>
</reference>
<dbReference type="GO" id="GO:0016020">
    <property type="term" value="C:membrane"/>
    <property type="evidence" value="ECO:0007669"/>
    <property type="project" value="UniProtKB-SubCell"/>
</dbReference>
<dbReference type="Proteomes" id="UP000002051">
    <property type="component" value="Chromosome 4"/>
</dbReference>
<keyword evidence="6" id="KW-0443">Lipid metabolism</keyword>
<evidence type="ECO:0000313" key="11">
    <source>
        <dbReference type="EMBL" id="KEH32657.1"/>
    </source>
</evidence>
<keyword evidence="13" id="KW-1185">Reference proteome</keyword>
<gene>
    <name evidence="11" type="ordered locus">MTR_4g133015</name>
</gene>
<keyword evidence="4 9" id="KW-0812">Transmembrane</keyword>
<organism evidence="11 13">
    <name type="scientific">Medicago truncatula</name>
    <name type="common">Barrel medic</name>
    <name type="synonym">Medicago tribuloides</name>
    <dbReference type="NCBI Taxonomy" id="3880"/>
    <lineage>
        <taxon>Eukaryota</taxon>
        <taxon>Viridiplantae</taxon>
        <taxon>Streptophyta</taxon>
        <taxon>Embryophyta</taxon>
        <taxon>Tracheophyta</taxon>
        <taxon>Spermatophyta</taxon>
        <taxon>Magnoliopsida</taxon>
        <taxon>eudicotyledons</taxon>
        <taxon>Gunneridae</taxon>
        <taxon>Pentapetalae</taxon>
        <taxon>rosids</taxon>
        <taxon>fabids</taxon>
        <taxon>Fabales</taxon>
        <taxon>Fabaceae</taxon>
        <taxon>Papilionoideae</taxon>
        <taxon>50 kb inversion clade</taxon>
        <taxon>NPAAA clade</taxon>
        <taxon>Hologalegina</taxon>
        <taxon>IRL clade</taxon>
        <taxon>Trifolieae</taxon>
        <taxon>Medicago</taxon>
    </lineage>
</organism>
<dbReference type="EnsemblPlants" id="KEH32657">
    <property type="protein sequence ID" value="KEH32657"/>
    <property type="gene ID" value="MTR_4g133015"/>
</dbReference>
<keyword evidence="3 11" id="KW-0808">Transferase</keyword>
<keyword evidence="8" id="KW-0012">Acyltransferase</keyword>
<protein>
    <submittedName>
        <fullName evidence="11">MBOAT (Membrane bound O-acyl transferase) family protein</fullName>
    </submittedName>
</protein>
<dbReference type="EMBL" id="CM001220">
    <property type="protein sequence ID" value="KEH32657.1"/>
    <property type="molecule type" value="Genomic_DNA"/>
</dbReference>
<dbReference type="AlphaFoldDB" id="A0A072USL8"/>
<dbReference type="GO" id="GO:0006629">
    <property type="term" value="P:lipid metabolic process"/>
    <property type="evidence" value="ECO:0007669"/>
    <property type="project" value="UniProtKB-KW"/>
</dbReference>
<dbReference type="Pfam" id="PF13813">
    <property type="entry name" value="MBOAT_2"/>
    <property type="match status" value="1"/>
</dbReference>
<reference evidence="11 13" key="2">
    <citation type="journal article" date="2014" name="BMC Genomics">
        <title>An improved genome release (version Mt4.0) for the model legume Medicago truncatula.</title>
        <authorList>
            <person name="Tang H."/>
            <person name="Krishnakumar V."/>
            <person name="Bidwell S."/>
            <person name="Rosen B."/>
            <person name="Chan A."/>
            <person name="Zhou S."/>
            <person name="Gentzbittel L."/>
            <person name="Childs K.L."/>
            <person name="Yandell M."/>
            <person name="Gundlach H."/>
            <person name="Mayer K.F."/>
            <person name="Schwartz D.C."/>
            <person name="Town C.D."/>
        </authorList>
    </citation>
    <scope>GENOME REANNOTATION</scope>
    <source>
        <strain evidence="11">A17</strain>
        <strain evidence="12 13">cv. Jemalong A17</strain>
    </source>
</reference>
<proteinExistence type="inferred from homology"/>
<dbReference type="STRING" id="3880.A0A072USL8"/>
<evidence type="ECO:0000256" key="5">
    <source>
        <dbReference type="ARBA" id="ARBA00022989"/>
    </source>
</evidence>
<dbReference type="PaxDb" id="3880-AES92710"/>
<dbReference type="InterPro" id="IPR032805">
    <property type="entry name" value="Wax_synthase_dom"/>
</dbReference>
<evidence type="ECO:0000313" key="12">
    <source>
        <dbReference type="EnsemblPlants" id="KEH32657"/>
    </source>
</evidence>